<dbReference type="AlphaFoldDB" id="A0AAV0B8E0"/>
<sequence>MSLFPDILEDVNLQLYKNLNRSGDTGIPAVAMFALKGIQNDRAETEDPKCSNCCTAEWMIGILLVVVADGTISLGFPLTSEYSTPGEDGFHTKFVD</sequence>
<dbReference type="EMBL" id="CALTRL010003734">
    <property type="protein sequence ID" value="CAH7681854.1"/>
    <property type="molecule type" value="Genomic_DNA"/>
</dbReference>
<dbReference type="Proteomes" id="UP001153365">
    <property type="component" value="Unassembled WGS sequence"/>
</dbReference>
<reference evidence="1" key="1">
    <citation type="submission" date="2022-06" db="EMBL/GenBank/DDBJ databases">
        <authorList>
            <consortium name="SYNGENTA / RWTH Aachen University"/>
        </authorList>
    </citation>
    <scope>NUCLEOTIDE SEQUENCE</scope>
</reference>
<gene>
    <name evidence="1" type="ORF">PPACK8108_LOCUS14514</name>
</gene>
<comment type="caution">
    <text evidence="1">The sequence shown here is derived from an EMBL/GenBank/DDBJ whole genome shotgun (WGS) entry which is preliminary data.</text>
</comment>
<protein>
    <submittedName>
        <fullName evidence="1">Uncharacterized protein</fullName>
    </submittedName>
</protein>
<proteinExistence type="predicted"/>
<accession>A0AAV0B8E0</accession>
<organism evidence="1 2">
    <name type="scientific">Phakopsora pachyrhizi</name>
    <name type="common">Asian soybean rust disease fungus</name>
    <dbReference type="NCBI Taxonomy" id="170000"/>
    <lineage>
        <taxon>Eukaryota</taxon>
        <taxon>Fungi</taxon>
        <taxon>Dikarya</taxon>
        <taxon>Basidiomycota</taxon>
        <taxon>Pucciniomycotina</taxon>
        <taxon>Pucciniomycetes</taxon>
        <taxon>Pucciniales</taxon>
        <taxon>Phakopsoraceae</taxon>
        <taxon>Phakopsora</taxon>
    </lineage>
</organism>
<keyword evidence="2" id="KW-1185">Reference proteome</keyword>
<evidence type="ECO:0000313" key="2">
    <source>
        <dbReference type="Proteomes" id="UP001153365"/>
    </source>
</evidence>
<name>A0AAV0B8E0_PHAPC</name>
<evidence type="ECO:0000313" key="1">
    <source>
        <dbReference type="EMBL" id="CAH7681854.1"/>
    </source>
</evidence>